<accession>A0A9D1DZY3</accession>
<evidence type="ECO:0000313" key="3">
    <source>
        <dbReference type="Proteomes" id="UP000886744"/>
    </source>
</evidence>
<sequence>MKCFRFPYLLLLTAIIAAAAVSCRKDNSADYDTEALIFYGDYNGAIGNNKECNYYICLSDIGFEDDGTLLPGGRYYYFDVFSTAPSDPKHITIAEGTYSLGPWGETAVGTFTPNYSLFEEASRYGGNLQITFTSGIMTVSRNGDIYTFEAELTDVAGMTHRVSYSGPAPFTDYSTGGTDYLPLEQTLSIQAKAAIGSVNDRMEGLADTISNVILSFTDMDIDADGYTIPPGSILNIDCYMKLTEDGRLPGGHYHVSPDWGTDSTLSPGEVNLDQIYGTVVEYYDAQGSAYLGLITEGSLHIINSTEMNYNIMFAFTTSLGYEVAGNYYGQLDLLPYQNTSVSKAPAAGKRLHRPVSCPTTRSHFSVKTL</sequence>
<feature type="chain" id="PRO_5039327062" evidence="1">
    <location>
        <begin position="20"/>
        <end position="369"/>
    </location>
</feature>
<dbReference type="Proteomes" id="UP000886744">
    <property type="component" value="Unassembled WGS sequence"/>
</dbReference>
<name>A0A9D1DZY3_9BACT</name>
<protein>
    <submittedName>
        <fullName evidence="2">Uncharacterized protein</fullName>
    </submittedName>
</protein>
<evidence type="ECO:0000256" key="1">
    <source>
        <dbReference type="SAM" id="SignalP"/>
    </source>
</evidence>
<keyword evidence="1" id="KW-0732">Signal</keyword>
<comment type="caution">
    <text evidence="2">The sequence shown here is derived from an EMBL/GenBank/DDBJ whole genome shotgun (WGS) entry which is preliminary data.</text>
</comment>
<dbReference type="AlphaFoldDB" id="A0A9D1DZY3"/>
<reference evidence="2" key="2">
    <citation type="journal article" date="2021" name="PeerJ">
        <title>Extensive microbial diversity within the chicken gut microbiome revealed by metagenomics and culture.</title>
        <authorList>
            <person name="Gilroy R."/>
            <person name="Ravi A."/>
            <person name="Getino M."/>
            <person name="Pursley I."/>
            <person name="Horton D.L."/>
            <person name="Alikhan N.F."/>
            <person name="Baker D."/>
            <person name="Gharbi K."/>
            <person name="Hall N."/>
            <person name="Watson M."/>
            <person name="Adriaenssens E.M."/>
            <person name="Foster-Nyarko E."/>
            <person name="Jarju S."/>
            <person name="Secka A."/>
            <person name="Antonio M."/>
            <person name="Oren A."/>
            <person name="Chaudhuri R.R."/>
            <person name="La Ragione R."/>
            <person name="Hildebrand F."/>
            <person name="Pallen M.J."/>
        </authorList>
    </citation>
    <scope>NUCLEOTIDE SEQUENCE</scope>
    <source>
        <strain evidence="2">ChiHjej13B12-12457</strain>
    </source>
</reference>
<proteinExistence type="predicted"/>
<reference evidence="2" key="1">
    <citation type="submission" date="2020-10" db="EMBL/GenBank/DDBJ databases">
        <authorList>
            <person name="Gilroy R."/>
        </authorList>
    </citation>
    <scope>NUCLEOTIDE SEQUENCE</scope>
    <source>
        <strain evidence="2">ChiHjej13B12-12457</strain>
    </source>
</reference>
<feature type="signal peptide" evidence="1">
    <location>
        <begin position="1"/>
        <end position="19"/>
    </location>
</feature>
<organism evidence="2 3">
    <name type="scientific">Candidatus Coprenecus avistercoris</name>
    <dbReference type="NCBI Taxonomy" id="2840730"/>
    <lineage>
        <taxon>Bacteria</taxon>
        <taxon>Pseudomonadati</taxon>
        <taxon>Bacteroidota</taxon>
        <taxon>Bacteroidia</taxon>
        <taxon>Bacteroidales</taxon>
        <taxon>Rikenellaceae</taxon>
        <taxon>Rikenellaceae incertae sedis</taxon>
        <taxon>Candidatus Coprenecus</taxon>
    </lineage>
</organism>
<dbReference type="EMBL" id="DVHI01000030">
    <property type="protein sequence ID" value="HIR62295.1"/>
    <property type="molecule type" value="Genomic_DNA"/>
</dbReference>
<evidence type="ECO:0000313" key="2">
    <source>
        <dbReference type="EMBL" id="HIR62295.1"/>
    </source>
</evidence>
<gene>
    <name evidence="2" type="ORF">IAC94_02075</name>
</gene>
<dbReference type="PROSITE" id="PS51257">
    <property type="entry name" value="PROKAR_LIPOPROTEIN"/>
    <property type="match status" value="1"/>
</dbReference>